<evidence type="ECO:0000313" key="5">
    <source>
        <dbReference type="Proteomes" id="UP000183508"/>
    </source>
</evidence>
<accession>A0A1I7HYP6</accession>
<dbReference type="GO" id="GO:0003677">
    <property type="term" value="F:DNA binding"/>
    <property type="evidence" value="ECO:0007669"/>
    <property type="project" value="UniProtKB-KW"/>
</dbReference>
<feature type="compositionally biased region" description="Basic and acidic residues" evidence="2">
    <location>
        <begin position="125"/>
        <end position="134"/>
    </location>
</feature>
<reference evidence="5" key="1">
    <citation type="submission" date="2016-10" db="EMBL/GenBank/DDBJ databases">
        <authorList>
            <person name="Varghese N."/>
        </authorList>
    </citation>
    <scope>NUCLEOTIDE SEQUENCE [LARGE SCALE GENOMIC DNA]</scope>
    <source>
        <strain evidence="5">DSM 17980</strain>
    </source>
</reference>
<dbReference type="InterPro" id="IPR001845">
    <property type="entry name" value="HTH_ArsR_DNA-bd_dom"/>
</dbReference>
<feature type="domain" description="HTH arsR-type" evidence="3">
    <location>
        <begin position="11"/>
        <end position="93"/>
    </location>
</feature>
<dbReference type="RefSeq" id="WP_074950741.1">
    <property type="nucleotide sequence ID" value="NZ_FPBV01000005.1"/>
</dbReference>
<dbReference type="CDD" id="cd00090">
    <property type="entry name" value="HTH_ARSR"/>
    <property type="match status" value="1"/>
</dbReference>
<feature type="region of interest" description="Disordered" evidence="2">
    <location>
        <begin position="125"/>
        <end position="160"/>
    </location>
</feature>
<feature type="compositionally biased region" description="Polar residues" evidence="2">
    <location>
        <begin position="205"/>
        <end position="218"/>
    </location>
</feature>
<keyword evidence="1" id="KW-0238">DNA-binding</keyword>
<gene>
    <name evidence="4" type="ORF">SAMN05421543_105175</name>
</gene>
<dbReference type="SMART" id="SM00418">
    <property type="entry name" value="HTH_ARSR"/>
    <property type="match status" value="1"/>
</dbReference>
<name>A0A1I7HYP6_9BACL</name>
<keyword evidence="5" id="KW-1185">Reference proteome</keyword>
<sequence>MSKPKPLRDAELVKLLLDPRRSRILEYASRPVSVNELAEKIGELPSRVYYHVHKLEEAGLLEVVDTRQRGNLIEKLYQSTHPELDFSLDLAVFGNMPSVTAQFEQMLVPGLRLIEYGARLRAERAKRAPAEEGNHPTNQGRHPANEERHPTNQGRHPDDPLVHMTVSWNDLTESEWRAKTRALNAVIDSGNEEDDAKAPPLSAPGDTSLSTSENTPMNASGDPREVTSGDLPLDSPADASGEPQSRFAFIVLSYRLEDAEKLGFFKKSNADEEDPEGERRPSRDE</sequence>
<dbReference type="STRING" id="392015.SAMN05421543_105175"/>
<dbReference type="GO" id="GO:0003700">
    <property type="term" value="F:DNA-binding transcription factor activity"/>
    <property type="evidence" value="ECO:0007669"/>
    <property type="project" value="InterPro"/>
</dbReference>
<evidence type="ECO:0000256" key="2">
    <source>
        <dbReference type="SAM" id="MobiDB-lite"/>
    </source>
</evidence>
<dbReference type="Proteomes" id="UP000183508">
    <property type="component" value="Unassembled WGS sequence"/>
</dbReference>
<feature type="region of interest" description="Disordered" evidence="2">
    <location>
        <begin position="263"/>
        <end position="285"/>
    </location>
</feature>
<protein>
    <submittedName>
        <fullName evidence="4">Helix-turn-helix domain-containing protein</fullName>
    </submittedName>
</protein>
<dbReference type="Gene3D" id="1.10.10.10">
    <property type="entry name" value="Winged helix-like DNA-binding domain superfamily/Winged helix DNA-binding domain"/>
    <property type="match status" value="1"/>
</dbReference>
<dbReference type="AlphaFoldDB" id="A0A1I7HYP6"/>
<feature type="compositionally biased region" description="Basic and acidic residues" evidence="2">
    <location>
        <begin position="143"/>
        <end position="160"/>
    </location>
</feature>
<proteinExistence type="predicted"/>
<dbReference type="InterPro" id="IPR036388">
    <property type="entry name" value="WH-like_DNA-bd_sf"/>
</dbReference>
<organism evidence="4 5">
    <name type="scientific">Alicyclobacillus macrosporangiidus</name>
    <dbReference type="NCBI Taxonomy" id="392015"/>
    <lineage>
        <taxon>Bacteria</taxon>
        <taxon>Bacillati</taxon>
        <taxon>Bacillota</taxon>
        <taxon>Bacilli</taxon>
        <taxon>Bacillales</taxon>
        <taxon>Alicyclobacillaceae</taxon>
        <taxon>Alicyclobacillus</taxon>
    </lineage>
</organism>
<dbReference type="SUPFAM" id="SSF46785">
    <property type="entry name" value="Winged helix' DNA-binding domain"/>
    <property type="match status" value="1"/>
</dbReference>
<evidence type="ECO:0000259" key="3">
    <source>
        <dbReference type="SMART" id="SM00418"/>
    </source>
</evidence>
<evidence type="ECO:0000256" key="1">
    <source>
        <dbReference type="ARBA" id="ARBA00023125"/>
    </source>
</evidence>
<dbReference type="InterPro" id="IPR011991">
    <property type="entry name" value="ArsR-like_HTH"/>
</dbReference>
<feature type="region of interest" description="Disordered" evidence="2">
    <location>
        <begin position="189"/>
        <end position="244"/>
    </location>
</feature>
<dbReference type="EMBL" id="FPBV01000005">
    <property type="protein sequence ID" value="SFU65741.1"/>
    <property type="molecule type" value="Genomic_DNA"/>
</dbReference>
<dbReference type="InterPro" id="IPR036390">
    <property type="entry name" value="WH_DNA-bd_sf"/>
</dbReference>
<evidence type="ECO:0000313" key="4">
    <source>
        <dbReference type="EMBL" id="SFU65741.1"/>
    </source>
</evidence>
<dbReference type="Pfam" id="PF12840">
    <property type="entry name" value="HTH_20"/>
    <property type="match status" value="1"/>
</dbReference>
<dbReference type="OrthoDB" id="9788770at2"/>